<gene>
    <name evidence="1" type="ORF">PHACADRAFT_108590</name>
</gene>
<proteinExistence type="predicted"/>
<dbReference type="KEGG" id="pco:PHACADRAFT_108590"/>
<accession>K5VPG8</accession>
<evidence type="ECO:0000313" key="1">
    <source>
        <dbReference type="EMBL" id="EKM48620.1"/>
    </source>
</evidence>
<dbReference type="RefSeq" id="XP_007402828.1">
    <property type="nucleotide sequence ID" value="XM_007402766.1"/>
</dbReference>
<dbReference type="InParanoid" id="K5VPG8"/>
<dbReference type="HOGENOM" id="CLU_007316_0_0_1"/>
<dbReference type="InterPro" id="IPR012337">
    <property type="entry name" value="RNaseH-like_sf"/>
</dbReference>
<organism evidence="1 2">
    <name type="scientific">Phanerochaete carnosa (strain HHB-10118-sp)</name>
    <name type="common">White-rot fungus</name>
    <name type="synonym">Peniophora carnosa</name>
    <dbReference type="NCBI Taxonomy" id="650164"/>
    <lineage>
        <taxon>Eukaryota</taxon>
        <taxon>Fungi</taxon>
        <taxon>Dikarya</taxon>
        <taxon>Basidiomycota</taxon>
        <taxon>Agaricomycotina</taxon>
        <taxon>Agaricomycetes</taxon>
        <taxon>Polyporales</taxon>
        <taxon>Phanerochaetaceae</taxon>
        <taxon>Phanerochaete</taxon>
    </lineage>
</organism>
<keyword evidence="2" id="KW-1185">Reference proteome</keyword>
<dbReference type="OrthoDB" id="2423954at2759"/>
<name>K5VPG8_PHACS</name>
<sequence length="409" mass="46287">TLHTDGWSASNFHHFQGFSITAERRSLPVSLKDTTAERKTAELLLVHIRAVIREVTNNTSASWRARLIAFVTDNSGKSLSARNTIAVEFPGILCFPCYAHQINLIVRDYLNKCGAQFLAQARMADQLITWFRSHPRILGLLQEVQLRTRHRTLTIIRAVITRWIAHYLAYRHLLEVRNGFQILLKEDENRSESLLITGKPEARAKAEQMIKLIETGYFWHSLARAKSHLGPLAQAANILQASSTRLDHVPLVFGMLYHHFNSLRSIEGADADNNTACRTIISSVEKHWKAADQDIFIAAIILHPGLKFHPFNPGEFSFADIFMLMQRVYLRLFPAATAPPLTLEQNLWSYLEDTGQFKGMASLWTTRQAASSTEAATYSVSHVLLFPAIEFSLANLYCYQDQLSGDDPL</sequence>
<dbReference type="STRING" id="650164.K5VPG8"/>
<dbReference type="AlphaFoldDB" id="K5VPG8"/>
<reference evidence="1 2" key="1">
    <citation type="journal article" date="2012" name="BMC Genomics">
        <title>Comparative genomics of the white-rot fungi, Phanerochaete carnosa and P. chrysosporium, to elucidate the genetic basis of the distinct wood types they colonize.</title>
        <authorList>
            <person name="Suzuki H."/>
            <person name="MacDonald J."/>
            <person name="Syed K."/>
            <person name="Salamov A."/>
            <person name="Hori C."/>
            <person name="Aerts A."/>
            <person name="Henrissat B."/>
            <person name="Wiebenga A."/>
            <person name="vanKuyk P.A."/>
            <person name="Barry K."/>
            <person name="Lindquist E."/>
            <person name="LaButti K."/>
            <person name="Lapidus A."/>
            <person name="Lucas S."/>
            <person name="Coutinho P."/>
            <person name="Gong Y."/>
            <person name="Samejima M."/>
            <person name="Mahadevan R."/>
            <person name="Abou-Zaid M."/>
            <person name="de Vries R.P."/>
            <person name="Igarashi K."/>
            <person name="Yadav J.S."/>
            <person name="Grigoriev I.V."/>
            <person name="Master E.R."/>
        </authorList>
    </citation>
    <scope>NUCLEOTIDE SEQUENCE [LARGE SCALE GENOMIC DNA]</scope>
    <source>
        <strain evidence="1 2">HHB-10118-sp</strain>
    </source>
</reference>
<dbReference type="EMBL" id="JH930872">
    <property type="protein sequence ID" value="EKM48620.1"/>
    <property type="molecule type" value="Genomic_DNA"/>
</dbReference>
<protein>
    <submittedName>
        <fullName evidence="1">Uncharacterized protein</fullName>
    </submittedName>
</protein>
<dbReference type="Proteomes" id="UP000008370">
    <property type="component" value="Unassembled WGS sequence"/>
</dbReference>
<evidence type="ECO:0000313" key="2">
    <source>
        <dbReference type="Proteomes" id="UP000008370"/>
    </source>
</evidence>
<feature type="non-terminal residue" evidence="1">
    <location>
        <position position="409"/>
    </location>
</feature>
<dbReference type="SUPFAM" id="SSF53098">
    <property type="entry name" value="Ribonuclease H-like"/>
    <property type="match status" value="1"/>
</dbReference>
<dbReference type="GeneID" id="18907527"/>